<dbReference type="Gene3D" id="3.40.605.10">
    <property type="entry name" value="Aldehyde Dehydrogenase, Chain A, domain 1"/>
    <property type="match status" value="1"/>
</dbReference>
<dbReference type="EMBL" id="JAMYWD010000008">
    <property type="protein sequence ID" value="KAJ4962559.1"/>
    <property type="molecule type" value="Genomic_DNA"/>
</dbReference>
<dbReference type="InterPro" id="IPR012394">
    <property type="entry name" value="Aldehyde_DH_NAD(P)"/>
</dbReference>
<feature type="active site" evidence="6">
    <location>
        <position position="213"/>
    </location>
</feature>
<feature type="active site" evidence="6">
    <location>
        <position position="251"/>
    </location>
</feature>
<keyword evidence="3" id="KW-0520">NAD</keyword>
<dbReference type="OrthoDB" id="440325at2759"/>
<dbReference type="FunFam" id="3.40.309.10:FF:000003">
    <property type="entry name" value="Aldehyde dehydrogenase"/>
    <property type="match status" value="1"/>
</dbReference>
<dbReference type="Proteomes" id="UP001141806">
    <property type="component" value="Unassembled WGS sequence"/>
</dbReference>
<name>A0A9Q0HF93_9MAGN</name>
<evidence type="ECO:0000256" key="4">
    <source>
        <dbReference type="ARBA" id="ARBA00049194"/>
    </source>
</evidence>
<organism evidence="8 9">
    <name type="scientific">Protea cynaroides</name>
    <dbReference type="NCBI Taxonomy" id="273540"/>
    <lineage>
        <taxon>Eukaryota</taxon>
        <taxon>Viridiplantae</taxon>
        <taxon>Streptophyta</taxon>
        <taxon>Embryophyta</taxon>
        <taxon>Tracheophyta</taxon>
        <taxon>Spermatophyta</taxon>
        <taxon>Magnoliopsida</taxon>
        <taxon>Proteales</taxon>
        <taxon>Proteaceae</taxon>
        <taxon>Protea</taxon>
    </lineage>
</organism>
<dbReference type="GO" id="GO:0005737">
    <property type="term" value="C:cytoplasm"/>
    <property type="evidence" value="ECO:0007669"/>
    <property type="project" value="TreeGrafter"/>
</dbReference>
<dbReference type="SUPFAM" id="SSF53720">
    <property type="entry name" value="ALDH-like"/>
    <property type="match status" value="1"/>
</dbReference>
<evidence type="ECO:0000313" key="9">
    <source>
        <dbReference type="Proteomes" id="UP001141806"/>
    </source>
</evidence>
<dbReference type="InterPro" id="IPR016162">
    <property type="entry name" value="Ald_DH_N"/>
</dbReference>
<dbReference type="Gene3D" id="3.40.309.10">
    <property type="entry name" value="Aldehyde Dehydrogenase, Chain A, domain 2"/>
    <property type="match status" value="1"/>
</dbReference>
<evidence type="ECO:0000259" key="7">
    <source>
        <dbReference type="Pfam" id="PF00171"/>
    </source>
</evidence>
<accession>A0A9Q0HF93</accession>
<dbReference type="InterPro" id="IPR015590">
    <property type="entry name" value="Aldehyde_DH_dom"/>
</dbReference>
<feature type="domain" description="Aldehyde dehydrogenase" evidence="7">
    <location>
        <begin position="15"/>
        <end position="439"/>
    </location>
</feature>
<dbReference type="PIRSF" id="PIRSF036492">
    <property type="entry name" value="ALDH"/>
    <property type="match status" value="1"/>
</dbReference>
<evidence type="ECO:0000256" key="5">
    <source>
        <dbReference type="PIRNR" id="PIRNR036492"/>
    </source>
</evidence>
<evidence type="ECO:0000256" key="2">
    <source>
        <dbReference type="ARBA" id="ARBA00023002"/>
    </source>
</evidence>
<dbReference type="Pfam" id="PF00171">
    <property type="entry name" value="Aldedh"/>
    <property type="match status" value="1"/>
</dbReference>
<dbReference type="PANTHER" id="PTHR43570:SF17">
    <property type="entry name" value="ALDEHYDE DEHYDROGENASE FAMILY 3 MEMBER F1"/>
    <property type="match status" value="1"/>
</dbReference>
<dbReference type="GO" id="GO:0009737">
    <property type="term" value="P:response to abscisic acid"/>
    <property type="evidence" value="ECO:0007669"/>
    <property type="project" value="UniProtKB-ARBA"/>
</dbReference>
<protein>
    <recommendedName>
        <fullName evidence="5">Aldehyde dehydrogenase</fullName>
    </recommendedName>
</protein>
<dbReference type="PANTHER" id="PTHR43570">
    <property type="entry name" value="ALDEHYDE DEHYDROGENASE"/>
    <property type="match status" value="1"/>
</dbReference>
<proteinExistence type="inferred from homology"/>
<comment type="caution">
    <text evidence="8">The sequence shown here is derived from an EMBL/GenBank/DDBJ whole genome shotgun (WGS) entry which is preliminary data.</text>
</comment>
<dbReference type="FunFam" id="3.40.605.10:FF:000004">
    <property type="entry name" value="Aldehyde dehydrogenase"/>
    <property type="match status" value="1"/>
</dbReference>
<dbReference type="AlphaFoldDB" id="A0A9Q0HF93"/>
<comment type="similarity">
    <text evidence="1 5">Belongs to the aldehyde dehydrogenase family.</text>
</comment>
<evidence type="ECO:0000256" key="3">
    <source>
        <dbReference type="ARBA" id="ARBA00023027"/>
    </source>
</evidence>
<evidence type="ECO:0000256" key="1">
    <source>
        <dbReference type="ARBA" id="ARBA00009986"/>
    </source>
</evidence>
<comment type="catalytic activity">
    <reaction evidence="4">
        <text>an aldehyde + NAD(+) + H2O = a carboxylate + NADH + 2 H(+)</text>
        <dbReference type="Rhea" id="RHEA:16185"/>
        <dbReference type="ChEBI" id="CHEBI:15377"/>
        <dbReference type="ChEBI" id="CHEBI:15378"/>
        <dbReference type="ChEBI" id="CHEBI:17478"/>
        <dbReference type="ChEBI" id="CHEBI:29067"/>
        <dbReference type="ChEBI" id="CHEBI:57540"/>
        <dbReference type="ChEBI" id="CHEBI:57945"/>
        <dbReference type="EC" id="1.2.1.3"/>
    </reaction>
</comment>
<evidence type="ECO:0000313" key="8">
    <source>
        <dbReference type="EMBL" id="KAJ4962559.1"/>
    </source>
</evidence>
<dbReference type="InterPro" id="IPR016163">
    <property type="entry name" value="Ald_DH_C"/>
</dbReference>
<keyword evidence="2 5" id="KW-0560">Oxidoreductase</keyword>
<dbReference type="GO" id="GO:0006081">
    <property type="term" value="P:aldehyde metabolic process"/>
    <property type="evidence" value="ECO:0007669"/>
    <property type="project" value="InterPro"/>
</dbReference>
<evidence type="ECO:0000256" key="6">
    <source>
        <dbReference type="PIRSR" id="PIRSR036492-1"/>
    </source>
</evidence>
<reference evidence="8" key="1">
    <citation type="journal article" date="2023" name="Plant J.">
        <title>The genome of the king protea, Protea cynaroides.</title>
        <authorList>
            <person name="Chang J."/>
            <person name="Duong T.A."/>
            <person name="Schoeman C."/>
            <person name="Ma X."/>
            <person name="Roodt D."/>
            <person name="Barker N."/>
            <person name="Li Z."/>
            <person name="Van de Peer Y."/>
            <person name="Mizrachi E."/>
        </authorList>
    </citation>
    <scope>NUCLEOTIDE SEQUENCE</scope>
    <source>
        <tissue evidence="8">Young leaves</tissue>
    </source>
</reference>
<keyword evidence="9" id="KW-1185">Reference proteome</keyword>
<dbReference type="GO" id="GO:0004029">
    <property type="term" value="F:aldehyde dehydrogenase (NAD+) activity"/>
    <property type="evidence" value="ECO:0007669"/>
    <property type="project" value="UniProtKB-EC"/>
</dbReference>
<sequence>MASLLALREDLKELRQTFRSGATRSVKWRKAQLQSLHRLLTEQEDQIFAVLHEDLGKHPVESFRDEVGVLLKSLKYSLTHVEKWMAPKRHQLPLAFFPATAEVLPEPLGLVLIFSAWNFPLALSLEPLIGTISAGCTAVIKPSEHAPATSSFLARAIPKYMDTKAIKVIEGGIPVAEQLLQEKWDKIFFTGSIQVGRIIMSAAAKHLTPVTLELGGTCPAVVDSGLSSSDREMAAKRISSAKWGCCNGQACLAVDYILVEEKLASNLIDLLKQSIKRNYGENLAESKGIAKIVNKHHFKRLCSLLEDPGVSASVVHGGSVDEEKLFIEPTILLDPPLSSELMTEEIFGPLLPIVTLKKIQESIEFINSRPKPLAIYVFTKDEKLKRRVLSETSSGSVTFNDVLLHYLADKLPFGGVGESGIGSYHGKFSFDTFTHEKAVLRRHFFMEPQARYPPWNDFKLKFIRLMYRFDYLGVLLLFLGLKR</sequence>
<gene>
    <name evidence="8" type="ORF">NE237_022498</name>
</gene>
<dbReference type="InterPro" id="IPR016161">
    <property type="entry name" value="Ald_DH/histidinol_DH"/>
</dbReference>